<keyword evidence="3" id="KW-1185">Reference proteome</keyword>
<protein>
    <submittedName>
        <fullName evidence="2">Uncharacterized protein</fullName>
    </submittedName>
</protein>
<feature type="region of interest" description="Disordered" evidence="1">
    <location>
        <begin position="1"/>
        <end position="30"/>
    </location>
</feature>
<evidence type="ECO:0000256" key="1">
    <source>
        <dbReference type="SAM" id="MobiDB-lite"/>
    </source>
</evidence>
<dbReference type="AlphaFoldDB" id="A0A5B7CZ93"/>
<comment type="caution">
    <text evidence="2">The sequence shown here is derived from an EMBL/GenBank/DDBJ whole genome shotgun (WGS) entry which is preliminary data.</text>
</comment>
<gene>
    <name evidence="2" type="ORF">E2C01_007440</name>
</gene>
<accession>A0A5B7CZ93</accession>
<dbReference type="EMBL" id="VSRR010000370">
    <property type="protein sequence ID" value="MPC14669.1"/>
    <property type="molecule type" value="Genomic_DNA"/>
</dbReference>
<evidence type="ECO:0000313" key="2">
    <source>
        <dbReference type="EMBL" id="MPC14669.1"/>
    </source>
</evidence>
<organism evidence="2 3">
    <name type="scientific">Portunus trituberculatus</name>
    <name type="common">Swimming crab</name>
    <name type="synonym">Neptunus trituberculatus</name>
    <dbReference type="NCBI Taxonomy" id="210409"/>
    <lineage>
        <taxon>Eukaryota</taxon>
        <taxon>Metazoa</taxon>
        <taxon>Ecdysozoa</taxon>
        <taxon>Arthropoda</taxon>
        <taxon>Crustacea</taxon>
        <taxon>Multicrustacea</taxon>
        <taxon>Malacostraca</taxon>
        <taxon>Eumalacostraca</taxon>
        <taxon>Eucarida</taxon>
        <taxon>Decapoda</taxon>
        <taxon>Pleocyemata</taxon>
        <taxon>Brachyura</taxon>
        <taxon>Eubrachyura</taxon>
        <taxon>Portunoidea</taxon>
        <taxon>Portunidae</taxon>
        <taxon>Portuninae</taxon>
        <taxon>Portunus</taxon>
    </lineage>
</organism>
<evidence type="ECO:0000313" key="3">
    <source>
        <dbReference type="Proteomes" id="UP000324222"/>
    </source>
</evidence>
<proteinExistence type="predicted"/>
<reference evidence="2 3" key="1">
    <citation type="submission" date="2019-05" db="EMBL/GenBank/DDBJ databases">
        <title>Another draft genome of Portunus trituberculatus and its Hox gene families provides insights of decapod evolution.</title>
        <authorList>
            <person name="Jeong J.-H."/>
            <person name="Song I."/>
            <person name="Kim S."/>
            <person name="Choi T."/>
            <person name="Kim D."/>
            <person name="Ryu S."/>
            <person name="Kim W."/>
        </authorList>
    </citation>
    <scope>NUCLEOTIDE SEQUENCE [LARGE SCALE GENOMIC DNA]</scope>
    <source>
        <tissue evidence="2">Muscle</tissue>
    </source>
</reference>
<dbReference type="Proteomes" id="UP000324222">
    <property type="component" value="Unassembled WGS sequence"/>
</dbReference>
<name>A0A5B7CZ93_PORTR</name>
<sequence length="121" mass="13394">MPNNPSSSSTPSHPPPPLAASSASQLTHSAHPLKCDVSGSASQNKVRFSFKTQEVKDPLIETDRSKKCHTPLIETVCILICCNFKVDCEEDVCAGGIEVHWQCDLVSINRFPTYPVERYHR</sequence>
<feature type="compositionally biased region" description="Low complexity" evidence="1">
    <location>
        <begin position="1"/>
        <end position="11"/>
    </location>
</feature>